<feature type="domain" description="Phage tail tape measure protein" evidence="1">
    <location>
        <begin position="158"/>
        <end position="375"/>
    </location>
</feature>
<evidence type="ECO:0000313" key="2">
    <source>
        <dbReference type="EMBL" id="QDL55937.1"/>
    </source>
</evidence>
<sequence length="689" mass="71144">MREMKLKYFIDLVSNIREKAGSDAQALVQAQEKIQKELGKTELKFGAYEKALMRIGGVHNASLARQSQYFSQIALSAARARESVEKYGRALQAAAPWAAGAAGATMALAHPAKEAMSYDRLMANMANTAFSDRDAAGRVQGMKTLEAAINRARKHGGGTREQAAGALDKILASGTVSDADAMAMLPGIMKASTASGASASELADIGIRAKQNFKIKTEDLPSVLSAAMAAGQAGGFELKDMSKWLPQQMAMAGNLGLSGKAGLAKLMAWNQASVITAGTKDEAGNNLKDLLNELNTGHFTGFMAEQYMNGGHHLKRGEKESKLKSVNDVYLDYQSRGVDKVSATMDMMDKIMSKNEGYQALQKKLQALNPDDKAGRKDTIEAMAAQMQGTAVGKLFHNQQSLGAFLGLVNNRQYTGDVLDKASAQYGRGAGQMETDTSYGVISGTSDFKLEQAGEDKRLAEKAAMDSLTPAIGKAADAFGGLASDFPKLTGSAMLAATALGAAALAAGGFSLATGGGLAGKVGGWIGGAAGRLGALFGGVSAGGLGIAAGGLGVAGAGAVGYGAGTLLYDHALEGTTFANGLGRGMARVGAFFGSKDAANSLAAEDAFEKMNSRPLARMSAVNISAPRAGTDFLAGATGLGSGRLDVGQGTLGIDLRVTDERVTAATRVLQQPSLIRINPGATNPGSLR</sequence>
<dbReference type="Pfam" id="PF10145">
    <property type="entry name" value="PhageMin_Tail"/>
    <property type="match status" value="1"/>
</dbReference>
<dbReference type="InterPro" id="IPR010090">
    <property type="entry name" value="Phage_tape_meas"/>
</dbReference>
<dbReference type="RefSeq" id="WP_142813089.1">
    <property type="nucleotide sequence ID" value="NZ_CP036282.1"/>
</dbReference>
<protein>
    <submittedName>
        <fullName evidence="2">Phage tail tape measure protein</fullName>
    </submittedName>
</protein>
<organism evidence="2 3">
    <name type="scientific">Rhodoferax aquaticus</name>
    <dbReference type="NCBI Taxonomy" id="2527691"/>
    <lineage>
        <taxon>Bacteria</taxon>
        <taxon>Pseudomonadati</taxon>
        <taxon>Pseudomonadota</taxon>
        <taxon>Betaproteobacteria</taxon>
        <taxon>Burkholderiales</taxon>
        <taxon>Comamonadaceae</taxon>
        <taxon>Rhodoferax</taxon>
    </lineage>
</organism>
<dbReference type="EMBL" id="CP036282">
    <property type="protein sequence ID" value="QDL55937.1"/>
    <property type="molecule type" value="Genomic_DNA"/>
</dbReference>
<proteinExistence type="predicted"/>
<name>A0A515ETD1_9BURK</name>
<reference evidence="3" key="1">
    <citation type="submission" date="2019-02" db="EMBL/GenBank/DDBJ databases">
        <title>Complete genome sequence of Rhodoferax sp. Gr-4.</title>
        <authorList>
            <person name="Jin L."/>
        </authorList>
    </citation>
    <scope>NUCLEOTIDE SEQUENCE [LARGE SCALE GENOMIC DNA]</scope>
    <source>
        <strain evidence="3">Gr-4</strain>
    </source>
</reference>
<evidence type="ECO:0000313" key="3">
    <source>
        <dbReference type="Proteomes" id="UP000317365"/>
    </source>
</evidence>
<dbReference type="AlphaFoldDB" id="A0A515ETD1"/>
<dbReference type="Proteomes" id="UP000317365">
    <property type="component" value="Chromosome"/>
</dbReference>
<reference evidence="3" key="2">
    <citation type="journal article" date="2020" name="Int. J. Syst. Evol. Microbiol.">
        <title>Genomic insights into a novel species Rhodoferax aquaticus sp. nov., isolated from freshwater.</title>
        <authorList>
            <person name="Li T."/>
            <person name="Zhuo Y."/>
            <person name="Jin C.Z."/>
            <person name="Wu X."/>
            <person name="Ko S.R."/>
            <person name="Jin F.J."/>
            <person name="Ahn C.Y."/>
            <person name="Oh H.M."/>
            <person name="Lee H.G."/>
            <person name="Jin L."/>
        </authorList>
    </citation>
    <scope>NUCLEOTIDE SEQUENCE [LARGE SCALE GENOMIC DNA]</scope>
    <source>
        <strain evidence="3">Gr-4</strain>
    </source>
</reference>
<dbReference type="KEGG" id="rhg:EXZ61_18115"/>
<accession>A0A515ETD1</accession>
<keyword evidence="3" id="KW-1185">Reference proteome</keyword>
<gene>
    <name evidence="2" type="ORF">EXZ61_18115</name>
</gene>
<evidence type="ECO:0000259" key="1">
    <source>
        <dbReference type="Pfam" id="PF10145"/>
    </source>
</evidence>